<organism evidence="2 3">
    <name type="scientific">Caulobacter vibrioides (strain NA1000 / CB15N)</name>
    <name type="common">Caulobacter crescentus</name>
    <dbReference type="NCBI Taxonomy" id="565050"/>
    <lineage>
        <taxon>Bacteria</taxon>
        <taxon>Pseudomonadati</taxon>
        <taxon>Pseudomonadota</taxon>
        <taxon>Alphaproteobacteria</taxon>
        <taxon>Caulobacterales</taxon>
        <taxon>Caulobacteraceae</taxon>
        <taxon>Caulobacter</taxon>
    </lineage>
</organism>
<evidence type="ECO:0000313" key="3">
    <source>
        <dbReference type="Proteomes" id="UP000001364"/>
    </source>
</evidence>
<dbReference type="KEGG" id="ccs:CCNA_01073"/>
<keyword evidence="2" id="KW-0863">Zinc-finger</keyword>
<proteinExistence type="predicted"/>
<evidence type="ECO:0000313" key="2">
    <source>
        <dbReference type="EMBL" id="ACL94538.1"/>
    </source>
</evidence>
<feature type="transmembrane region" description="Helical" evidence="1">
    <location>
        <begin position="88"/>
        <end position="106"/>
    </location>
</feature>
<dbReference type="Proteomes" id="UP000001364">
    <property type="component" value="Chromosome"/>
</dbReference>
<dbReference type="GeneID" id="7329824"/>
<reference evidence="2 3" key="1">
    <citation type="journal article" date="2010" name="J. Bacteriol.">
        <title>The genetic basis of laboratory adaptation in Caulobacter crescentus.</title>
        <authorList>
            <person name="Marks M.E."/>
            <person name="Castro-Rojas C.M."/>
            <person name="Teiling C."/>
            <person name="Du L."/>
            <person name="Kapatral V."/>
            <person name="Walunas T.L."/>
            <person name="Crosson S."/>
        </authorList>
    </citation>
    <scope>NUCLEOTIDE SEQUENCE [LARGE SCALE GENOMIC DNA]</scope>
    <source>
        <strain evidence="3">NA1000 / CB15N</strain>
    </source>
</reference>
<dbReference type="OrthoDB" id="9799456at2"/>
<evidence type="ECO:0000256" key="1">
    <source>
        <dbReference type="SAM" id="Phobius"/>
    </source>
</evidence>
<sequence>MDAMSEPQPSPSVLTGLKRGLRHRCPNCGDGRLYRRYLKVSPVCEACGHELGLYPADDGPAYFTIFIVGHIIIAPMLFFPWIWEASPWLVVPVTLIPLTALTLLTLPRVKGAVIGTLWAIKIRKAEDAPS</sequence>
<dbReference type="RefSeq" id="YP_002516446.1">
    <property type="nucleotide sequence ID" value="NC_011916.1"/>
</dbReference>
<dbReference type="InterPro" id="IPR009325">
    <property type="entry name" value="DUF983"/>
</dbReference>
<accession>A0A0H3C792</accession>
<gene>
    <name evidence="2" type="ordered locus">CCNA_01073</name>
</gene>
<name>A0A0H3C792_CAUVN</name>
<dbReference type="Pfam" id="PF06170">
    <property type="entry name" value="DUF983"/>
    <property type="match status" value="1"/>
</dbReference>
<dbReference type="PhylomeDB" id="A0A0H3C792"/>
<dbReference type="HOGENOM" id="CLU_133751_1_0_5"/>
<protein>
    <submittedName>
        <fullName evidence="2">Zinc-finger protein</fullName>
    </submittedName>
</protein>
<keyword evidence="1" id="KW-0472">Membrane</keyword>
<keyword evidence="3" id="KW-1185">Reference proteome</keyword>
<dbReference type="PATRIC" id="fig|565050.3.peg.1056"/>
<dbReference type="GO" id="GO:0008270">
    <property type="term" value="F:zinc ion binding"/>
    <property type="evidence" value="ECO:0007669"/>
    <property type="project" value="UniProtKB-KW"/>
</dbReference>
<dbReference type="EMBL" id="CP001340">
    <property type="protein sequence ID" value="ACL94538.1"/>
    <property type="molecule type" value="Genomic_DNA"/>
</dbReference>
<dbReference type="AlphaFoldDB" id="A0A0H3C792"/>
<keyword evidence="2" id="KW-0479">Metal-binding</keyword>
<feature type="transmembrane region" description="Helical" evidence="1">
    <location>
        <begin position="61"/>
        <end position="82"/>
    </location>
</feature>
<keyword evidence="1" id="KW-1133">Transmembrane helix</keyword>
<dbReference type="RefSeq" id="WP_010918905.1">
    <property type="nucleotide sequence ID" value="NC_011916.1"/>
</dbReference>
<keyword evidence="1" id="KW-0812">Transmembrane</keyword>
<keyword evidence="2" id="KW-0862">Zinc</keyword>